<sequence>MMELEEKTDWGGGRREEEKRKGMAVCPGCVSGLDLSGTYGKKRWDESITRRSNDGNNRAEIMHQQESVKKREESKLQLNSIAIGSGITQLAGTKDPGCFLDDVCAWASVLDVAMQCRQNSNREEEEEDEDKRKGRGREREEGEEEEEVSRLRSLTTTSCRSREGLLGRVVNRIKSNQSLGN</sequence>
<feature type="region of interest" description="Disordered" evidence="1">
    <location>
        <begin position="118"/>
        <end position="155"/>
    </location>
</feature>
<gene>
    <name evidence="2" type="ORF">TWF481_006949</name>
</gene>
<feature type="compositionally biased region" description="Basic and acidic residues" evidence="1">
    <location>
        <begin position="60"/>
        <end position="72"/>
    </location>
</feature>
<feature type="region of interest" description="Disordered" evidence="1">
    <location>
        <begin position="45"/>
        <end position="72"/>
    </location>
</feature>
<feature type="region of interest" description="Disordered" evidence="1">
    <location>
        <begin position="1"/>
        <end position="21"/>
    </location>
</feature>
<evidence type="ECO:0000313" key="2">
    <source>
        <dbReference type="EMBL" id="KAK6505017.1"/>
    </source>
</evidence>
<dbReference type="Proteomes" id="UP001370758">
    <property type="component" value="Unassembled WGS sequence"/>
</dbReference>
<dbReference type="AlphaFoldDB" id="A0AAV9WA32"/>
<keyword evidence="3" id="KW-1185">Reference proteome</keyword>
<proteinExistence type="predicted"/>
<comment type="caution">
    <text evidence="2">The sequence shown here is derived from an EMBL/GenBank/DDBJ whole genome shotgun (WGS) entry which is preliminary data.</text>
</comment>
<evidence type="ECO:0000256" key="1">
    <source>
        <dbReference type="SAM" id="MobiDB-lite"/>
    </source>
</evidence>
<name>A0AAV9WA32_9PEZI</name>
<organism evidence="2 3">
    <name type="scientific">Arthrobotrys musiformis</name>
    <dbReference type="NCBI Taxonomy" id="47236"/>
    <lineage>
        <taxon>Eukaryota</taxon>
        <taxon>Fungi</taxon>
        <taxon>Dikarya</taxon>
        <taxon>Ascomycota</taxon>
        <taxon>Pezizomycotina</taxon>
        <taxon>Orbiliomycetes</taxon>
        <taxon>Orbiliales</taxon>
        <taxon>Orbiliaceae</taxon>
        <taxon>Arthrobotrys</taxon>
    </lineage>
</organism>
<accession>A0AAV9WA32</accession>
<evidence type="ECO:0000313" key="3">
    <source>
        <dbReference type="Proteomes" id="UP001370758"/>
    </source>
</evidence>
<dbReference type="EMBL" id="JAVHJL010000004">
    <property type="protein sequence ID" value="KAK6505017.1"/>
    <property type="molecule type" value="Genomic_DNA"/>
</dbReference>
<reference evidence="2 3" key="1">
    <citation type="submission" date="2023-08" db="EMBL/GenBank/DDBJ databases">
        <authorList>
            <person name="Palmer J.M."/>
        </authorList>
    </citation>
    <scope>NUCLEOTIDE SEQUENCE [LARGE SCALE GENOMIC DNA]</scope>
    <source>
        <strain evidence="2 3">TWF481</strain>
    </source>
</reference>
<protein>
    <submittedName>
        <fullName evidence="2">Uncharacterized protein</fullName>
    </submittedName>
</protein>